<sequence length="93" mass="10234">MEPSRMEEFAEGLKGRINPSFSSSESHILRRCSFVPPSSNDLRIHISTKKRAKGIKGTTIKRKMGCSTNLDKGSSSQGKNFRAPRPQPQAGSD</sequence>
<evidence type="ECO:0000313" key="3">
    <source>
        <dbReference type="Proteomes" id="UP000823775"/>
    </source>
</evidence>
<reference evidence="2 3" key="1">
    <citation type="journal article" date="2021" name="BMC Genomics">
        <title>Datura genome reveals duplications of psychoactive alkaloid biosynthetic genes and high mutation rate following tissue culture.</title>
        <authorList>
            <person name="Rajewski A."/>
            <person name="Carter-House D."/>
            <person name="Stajich J."/>
            <person name="Litt A."/>
        </authorList>
    </citation>
    <scope>NUCLEOTIDE SEQUENCE [LARGE SCALE GENOMIC DNA]</scope>
    <source>
        <strain evidence="2">AR-01</strain>
    </source>
</reference>
<feature type="compositionally biased region" description="Polar residues" evidence="1">
    <location>
        <begin position="66"/>
        <end position="79"/>
    </location>
</feature>
<keyword evidence="3" id="KW-1185">Reference proteome</keyword>
<accession>A0ABS8Y2K7</accession>
<feature type="region of interest" description="Disordered" evidence="1">
    <location>
        <begin position="63"/>
        <end position="93"/>
    </location>
</feature>
<gene>
    <name evidence="2" type="ORF">HAX54_012507</name>
</gene>
<proteinExistence type="predicted"/>
<evidence type="ECO:0000256" key="1">
    <source>
        <dbReference type="SAM" id="MobiDB-lite"/>
    </source>
</evidence>
<organism evidence="2 3">
    <name type="scientific">Datura stramonium</name>
    <name type="common">Jimsonweed</name>
    <name type="synonym">Common thornapple</name>
    <dbReference type="NCBI Taxonomy" id="4076"/>
    <lineage>
        <taxon>Eukaryota</taxon>
        <taxon>Viridiplantae</taxon>
        <taxon>Streptophyta</taxon>
        <taxon>Embryophyta</taxon>
        <taxon>Tracheophyta</taxon>
        <taxon>Spermatophyta</taxon>
        <taxon>Magnoliopsida</taxon>
        <taxon>eudicotyledons</taxon>
        <taxon>Gunneridae</taxon>
        <taxon>Pentapetalae</taxon>
        <taxon>asterids</taxon>
        <taxon>lamiids</taxon>
        <taxon>Solanales</taxon>
        <taxon>Solanaceae</taxon>
        <taxon>Solanoideae</taxon>
        <taxon>Datureae</taxon>
        <taxon>Datura</taxon>
    </lineage>
</organism>
<dbReference type="Proteomes" id="UP000823775">
    <property type="component" value="Unassembled WGS sequence"/>
</dbReference>
<dbReference type="EMBL" id="JACEIK010017292">
    <property type="protein sequence ID" value="MCE5165827.1"/>
    <property type="molecule type" value="Genomic_DNA"/>
</dbReference>
<protein>
    <submittedName>
        <fullName evidence="2">Uncharacterized protein</fullName>
    </submittedName>
</protein>
<comment type="caution">
    <text evidence="2">The sequence shown here is derived from an EMBL/GenBank/DDBJ whole genome shotgun (WGS) entry which is preliminary data.</text>
</comment>
<name>A0ABS8Y2K7_DATST</name>
<evidence type="ECO:0000313" key="2">
    <source>
        <dbReference type="EMBL" id="MCE5165827.1"/>
    </source>
</evidence>